<reference evidence="1" key="1">
    <citation type="submission" date="2022-12" db="EMBL/GenBank/DDBJ databases">
        <title>Gycomyces niveus sp.nov.,a novel actinomycete isolated from soil in Shouguan.</title>
        <authorList>
            <person name="Yang X."/>
        </authorList>
    </citation>
    <scope>NUCLEOTIDE SEQUENCE</scope>
    <source>
        <strain evidence="1">NEAU-A15</strain>
    </source>
</reference>
<gene>
    <name evidence="1" type="ORF">O1R50_18535</name>
</gene>
<dbReference type="Gene3D" id="1.10.260.40">
    <property type="entry name" value="lambda repressor-like DNA-binding domains"/>
    <property type="match status" value="1"/>
</dbReference>
<comment type="caution">
    <text evidence="1">The sequence shown here is derived from an EMBL/GenBank/DDBJ whole genome shotgun (WGS) entry which is preliminary data.</text>
</comment>
<dbReference type="GO" id="GO:0003677">
    <property type="term" value="F:DNA binding"/>
    <property type="evidence" value="ECO:0007669"/>
    <property type="project" value="InterPro"/>
</dbReference>
<accession>A0A9X3SRH1</accession>
<dbReference type="Gene3D" id="1.25.40.10">
    <property type="entry name" value="Tetratricopeptide repeat domain"/>
    <property type="match status" value="1"/>
</dbReference>
<evidence type="ECO:0000313" key="1">
    <source>
        <dbReference type="EMBL" id="MDA1361632.1"/>
    </source>
</evidence>
<organism evidence="1 2">
    <name type="scientific">Glycomyces luteolus</name>
    <dbReference type="NCBI Taxonomy" id="2670330"/>
    <lineage>
        <taxon>Bacteria</taxon>
        <taxon>Bacillati</taxon>
        <taxon>Actinomycetota</taxon>
        <taxon>Actinomycetes</taxon>
        <taxon>Glycomycetales</taxon>
        <taxon>Glycomycetaceae</taxon>
        <taxon>Glycomyces</taxon>
    </lineage>
</organism>
<dbReference type="SUPFAM" id="SSF48452">
    <property type="entry name" value="TPR-like"/>
    <property type="match status" value="1"/>
</dbReference>
<keyword evidence="2" id="KW-1185">Reference proteome</keyword>
<dbReference type="Proteomes" id="UP001146067">
    <property type="component" value="Unassembled WGS sequence"/>
</dbReference>
<protein>
    <submittedName>
        <fullName evidence="1">Helix-turn-helix transcriptional regulator</fullName>
    </submittedName>
</protein>
<dbReference type="RefSeq" id="WP_270111654.1">
    <property type="nucleotide sequence ID" value="NZ_JAPZVP010000015.1"/>
</dbReference>
<name>A0A9X3SRH1_9ACTN</name>
<evidence type="ECO:0000313" key="2">
    <source>
        <dbReference type="Proteomes" id="UP001146067"/>
    </source>
</evidence>
<dbReference type="InterPro" id="IPR011990">
    <property type="entry name" value="TPR-like_helical_dom_sf"/>
</dbReference>
<proteinExistence type="predicted"/>
<dbReference type="EMBL" id="JAPZVP010000015">
    <property type="protein sequence ID" value="MDA1361632.1"/>
    <property type="molecule type" value="Genomic_DNA"/>
</dbReference>
<dbReference type="CDD" id="cd00093">
    <property type="entry name" value="HTH_XRE"/>
    <property type="match status" value="1"/>
</dbReference>
<dbReference type="AlphaFoldDB" id="A0A9X3SRH1"/>
<dbReference type="Pfam" id="PF13560">
    <property type="entry name" value="HTH_31"/>
    <property type="match status" value="1"/>
</dbReference>
<sequence length="396" mass="43286">MTPGQQLRAARTAVDLSLGDMARRLPWSKAALGFYETDQRPVPSEVIVAYTEVVNQERRRLAEEEGMRRRALLSLGAAAVPGLIAGAPFLPDNGLKSLGETELDQLEALATHYRDWNERTGGGLQLRAVLVQIDQLAELAEVDRNRSRRARTFKVMARFSQTAATMFWDTGDDGKARRCYEFALHASVEARDRSGEVKALVGMGRQELILGNPSEAQELTRRALERASGHVPAALMAKVYTRHAWSKSSLSDINEFRRSTDLAAETLADANDDGGSSFDNAEFAGTTGARLLEMAHEDRSLAAEAAASIETAIAVRDPRKLRSLALDQLGLAQARMLQGELEEACLQGNRAVKTATKTGSSHVRTKLENLRTLAATYQNESCVAELRDHIDTALAA</sequence>
<dbReference type="InterPro" id="IPR001387">
    <property type="entry name" value="Cro/C1-type_HTH"/>
</dbReference>
<dbReference type="SUPFAM" id="SSF47413">
    <property type="entry name" value="lambda repressor-like DNA-binding domains"/>
    <property type="match status" value="1"/>
</dbReference>
<dbReference type="InterPro" id="IPR010982">
    <property type="entry name" value="Lambda_DNA-bd_dom_sf"/>
</dbReference>